<feature type="domain" description="SLH" evidence="4">
    <location>
        <begin position="328"/>
        <end position="391"/>
    </location>
</feature>
<evidence type="ECO:0000313" key="6">
    <source>
        <dbReference type="Proteomes" id="UP000824165"/>
    </source>
</evidence>
<feature type="domain" description="SLH" evidence="4">
    <location>
        <begin position="404"/>
        <end position="474"/>
    </location>
</feature>
<dbReference type="PROSITE" id="PS50041">
    <property type="entry name" value="C_TYPE_LECTIN_2"/>
    <property type="match status" value="1"/>
</dbReference>
<dbReference type="InterPro" id="IPR050111">
    <property type="entry name" value="C-type_lectin/snaclec_domain"/>
</dbReference>
<dbReference type="AlphaFoldDB" id="A0A9D1H664"/>
<dbReference type="SMART" id="SM00034">
    <property type="entry name" value="CLECT"/>
    <property type="match status" value="1"/>
</dbReference>
<organism evidence="5 6">
    <name type="scientific">Candidatus Ornithomonoglobus intestinigallinarum</name>
    <dbReference type="NCBI Taxonomy" id="2840894"/>
    <lineage>
        <taxon>Bacteria</taxon>
        <taxon>Bacillati</taxon>
        <taxon>Bacillota</taxon>
        <taxon>Clostridia</taxon>
        <taxon>Candidatus Ornithomonoglobus</taxon>
    </lineage>
</organism>
<dbReference type="PANTHER" id="PTHR22803">
    <property type="entry name" value="MANNOSE, PHOSPHOLIPASE, LECTIN RECEPTOR RELATED"/>
    <property type="match status" value="1"/>
</dbReference>
<name>A0A9D1H664_9FIRM</name>
<comment type="caution">
    <text evidence="5">The sequence shown here is derived from an EMBL/GenBank/DDBJ whole genome shotgun (WGS) entry which is preliminary data.</text>
</comment>
<protein>
    <submittedName>
        <fullName evidence="5">S-layer homology domain-containing protein</fullName>
    </submittedName>
</protein>
<feature type="domain" description="C-type lectin" evidence="3">
    <location>
        <begin position="138"/>
        <end position="267"/>
    </location>
</feature>
<proteinExistence type="predicted"/>
<feature type="chain" id="PRO_5038854523" evidence="2">
    <location>
        <begin position="23"/>
        <end position="474"/>
    </location>
</feature>
<feature type="signal peptide" evidence="2">
    <location>
        <begin position="1"/>
        <end position="22"/>
    </location>
</feature>
<dbReference type="CDD" id="cd00037">
    <property type="entry name" value="CLECT"/>
    <property type="match status" value="1"/>
</dbReference>
<dbReference type="SUPFAM" id="SSF56436">
    <property type="entry name" value="C-type lectin-like"/>
    <property type="match status" value="1"/>
</dbReference>
<evidence type="ECO:0000256" key="1">
    <source>
        <dbReference type="ARBA" id="ARBA00022737"/>
    </source>
</evidence>
<keyword evidence="1" id="KW-0677">Repeat</keyword>
<sequence>MKKLIYLALPLLIALFGTAAHAEEYTGSYEGWYYANQGQTGLTLTINEDNTGVFEFYNMPGRSNAASGSYTVTVSEENGVLTVEGGEWIEKPSTYQFVSLEGTVDGGVYSGVVSGNSSWEFVLNKNNDSYQQIADSVFEDHRYELITDGLNWEDARAECEEMGGHLVTINSEAEQRFIEQLLADSELNDSADVWIGTAEELGDYSSWVTGEAVIYTNWGVPQPDNLGGGQHHAVIVNGDRGSEGGSYYIRKYQWDDNTNSRRPYICEWETWSDSAEWSTPELQEAAENGLIPDVLVGKDMTAPITRGEFAAVSVKLFEAMTGGRAVMASDCPFNDIAEDESRNYILKAYNIGAVNGMSETTYEPSALLQREQLATMLTRVYKRSEWPDWTLETDDEYTINYSGVKKFDDDALISDYAKPSVYFMVKYNVLSGIGNNLFAPRNTTPAEEAEGYANATREQAVVMSLRSFENLEIE</sequence>
<dbReference type="InterPro" id="IPR001304">
    <property type="entry name" value="C-type_lectin-like"/>
</dbReference>
<dbReference type="Gene3D" id="3.10.100.10">
    <property type="entry name" value="Mannose-Binding Protein A, subunit A"/>
    <property type="match status" value="1"/>
</dbReference>
<gene>
    <name evidence="5" type="ORF">IAA60_09810</name>
</gene>
<evidence type="ECO:0000256" key="2">
    <source>
        <dbReference type="SAM" id="SignalP"/>
    </source>
</evidence>
<dbReference type="Proteomes" id="UP000824165">
    <property type="component" value="Unassembled WGS sequence"/>
</dbReference>
<reference evidence="5" key="2">
    <citation type="journal article" date="2021" name="PeerJ">
        <title>Extensive microbial diversity within the chicken gut microbiome revealed by metagenomics and culture.</title>
        <authorList>
            <person name="Gilroy R."/>
            <person name="Ravi A."/>
            <person name="Getino M."/>
            <person name="Pursley I."/>
            <person name="Horton D.L."/>
            <person name="Alikhan N.F."/>
            <person name="Baker D."/>
            <person name="Gharbi K."/>
            <person name="Hall N."/>
            <person name="Watson M."/>
            <person name="Adriaenssens E.M."/>
            <person name="Foster-Nyarko E."/>
            <person name="Jarju S."/>
            <person name="Secka A."/>
            <person name="Antonio M."/>
            <person name="Oren A."/>
            <person name="Chaudhuri R.R."/>
            <person name="La Ragione R."/>
            <person name="Hildebrand F."/>
            <person name="Pallen M.J."/>
        </authorList>
    </citation>
    <scope>NUCLEOTIDE SEQUENCE</scope>
    <source>
        <strain evidence="5">CHK181-108</strain>
    </source>
</reference>
<evidence type="ECO:0000259" key="3">
    <source>
        <dbReference type="PROSITE" id="PS50041"/>
    </source>
</evidence>
<dbReference type="InterPro" id="IPR016187">
    <property type="entry name" value="CTDL_fold"/>
</dbReference>
<keyword evidence="2" id="KW-0732">Signal</keyword>
<dbReference type="InterPro" id="IPR001119">
    <property type="entry name" value="SLH_dom"/>
</dbReference>
<evidence type="ECO:0000313" key="5">
    <source>
        <dbReference type="EMBL" id="HIT86179.1"/>
    </source>
</evidence>
<dbReference type="PROSITE" id="PS51272">
    <property type="entry name" value="SLH"/>
    <property type="match status" value="2"/>
</dbReference>
<dbReference type="EMBL" id="DVLU01000104">
    <property type="protein sequence ID" value="HIT86179.1"/>
    <property type="molecule type" value="Genomic_DNA"/>
</dbReference>
<dbReference type="Pfam" id="PF00059">
    <property type="entry name" value="Lectin_C"/>
    <property type="match status" value="1"/>
</dbReference>
<dbReference type="InterPro" id="IPR016186">
    <property type="entry name" value="C-type_lectin-like/link_sf"/>
</dbReference>
<evidence type="ECO:0000259" key="4">
    <source>
        <dbReference type="PROSITE" id="PS51272"/>
    </source>
</evidence>
<reference evidence="5" key="1">
    <citation type="submission" date="2020-10" db="EMBL/GenBank/DDBJ databases">
        <authorList>
            <person name="Gilroy R."/>
        </authorList>
    </citation>
    <scope>NUCLEOTIDE SEQUENCE</scope>
    <source>
        <strain evidence="5">CHK181-108</strain>
    </source>
</reference>
<accession>A0A9D1H664</accession>
<dbReference type="Pfam" id="PF00395">
    <property type="entry name" value="SLH"/>
    <property type="match status" value="2"/>
</dbReference>